<reference evidence="7" key="1">
    <citation type="journal article" date="2019" name="Int. J. Syst. Evol. Microbiol.">
        <title>The Global Catalogue of Microorganisms (GCM) 10K type strain sequencing project: providing services to taxonomists for standard genome sequencing and annotation.</title>
        <authorList>
            <consortium name="The Broad Institute Genomics Platform"/>
            <consortium name="The Broad Institute Genome Sequencing Center for Infectious Disease"/>
            <person name="Wu L."/>
            <person name="Ma J."/>
        </authorList>
    </citation>
    <scope>NUCLEOTIDE SEQUENCE [LARGE SCALE GENOMIC DNA]</scope>
    <source>
        <strain evidence="7">CGMCC 4.7643</strain>
    </source>
</reference>
<protein>
    <submittedName>
        <fullName evidence="6">TetR/AcrR family transcriptional regulator</fullName>
    </submittedName>
</protein>
<evidence type="ECO:0000256" key="1">
    <source>
        <dbReference type="ARBA" id="ARBA00023015"/>
    </source>
</evidence>
<dbReference type="PRINTS" id="PR00455">
    <property type="entry name" value="HTHTETR"/>
</dbReference>
<dbReference type="PROSITE" id="PS50977">
    <property type="entry name" value="HTH_TETR_2"/>
    <property type="match status" value="1"/>
</dbReference>
<dbReference type="Pfam" id="PF13305">
    <property type="entry name" value="TetR_C_33"/>
    <property type="match status" value="1"/>
</dbReference>
<organism evidence="6 7">
    <name type="scientific">Amycolatopsis samaneae</name>
    <dbReference type="NCBI Taxonomy" id="664691"/>
    <lineage>
        <taxon>Bacteria</taxon>
        <taxon>Bacillati</taxon>
        <taxon>Actinomycetota</taxon>
        <taxon>Actinomycetes</taxon>
        <taxon>Pseudonocardiales</taxon>
        <taxon>Pseudonocardiaceae</taxon>
        <taxon>Amycolatopsis</taxon>
    </lineage>
</organism>
<dbReference type="SUPFAM" id="SSF46689">
    <property type="entry name" value="Homeodomain-like"/>
    <property type="match status" value="1"/>
</dbReference>
<dbReference type="Gene3D" id="1.10.357.10">
    <property type="entry name" value="Tetracycline Repressor, domain 2"/>
    <property type="match status" value="1"/>
</dbReference>
<evidence type="ECO:0000313" key="7">
    <source>
        <dbReference type="Proteomes" id="UP001597419"/>
    </source>
</evidence>
<gene>
    <name evidence="6" type="ORF">ACFSYJ_38085</name>
</gene>
<dbReference type="InterPro" id="IPR025996">
    <property type="entry name" value="MT1864/Rv1816-like_C"/>
</dbReference>
<evidence type="ECO:0000313" key="6">
    <source>
        <dbReference type="EMBL" id="MFD2464478.1"/>
    </source>
</evidence>
<evidence type="ECO:0000256" key="2">
    <source>
        <dbReference type="ARBA" id="ARBA00023125"/>
    </source>
</evidence>
<evidence type="ECO:0000256" key="4">
    <source>
        <dbReference type="PROSITE-ProRule" id="PRU00335"/>
    </source>
</evidence>
<keyword evidence="7" id="KW-1185">Reference proteome</keyword>
<feature type="domain" description="HTH tetR-type" evidence="5">
    <location>
        <begin position="4"/>
        <end position="64"/>
    </location>
</feature>
<dbReference type="InterPro" id="IPR036271">
    <property type="entry name" value="Tet_transcr_reg_TetR-rel_C_sf"/>
</dbReference>
<name>A0ABW5GU63_9PSEU</name>
<keyword evidence="3" id="KW-0804">Transcription</keyword>
<evidence type="ECO:0000259" key="5">
    <source>
        <dbReference type="PROSITE" id="PS50977"/>
    </source>
</evidence>
<dbReference type="Pfam" id="PF00440">
    <property type="entry name" value="TetR_N"/>
    <property type="match status" value="1"/>
</dbReference>
<evidence type="ECO:0000256" key="3">
    <source>
        <dbReference type="ARBA" id="ARBA00023163"/>
    </source>
</evidence>
<dbReference type="Proteomes" id="UP001597419">
    <property type="component" value="Unassembled WGS sequence"/>
</dbReference>
<dbReference type="SUPFAM" id="SSF48498">
    <property type="entry name" value="Tetracyclin repressor-like, C-terminal domain"/>
    <property type="match status" value="1"/>
</dbReference>
<dbReference type="RefSeq" id="WP_345385571.1">
    <property type="nucleotide sequence ID" value="NZ_BAABHG010000001.1"/>
</dbReference>
<dbReference type="InterPro" id="IPR001647">
    <property type="entry name" value="HTH_TetR"/>
</dbReference>
<feature type="DNA-binding region" description="H-T-H motif" evidence="4">
    <location>
        <begin position="27"/>
        <end position="46"/>
    </location>
</feature>
<sequence>MGDAGTAERIAAAALAILVKEGAQAVTMRRVAAAAGVTAMATYRHYPNREALLRKVADDAFAEIGRDWGHHAGAGDLETRLHRLSEDFLDFALGKPNLYRFLLTDRRDEARRFPEDFRDGSSPAFSPVLEAVEQAIREGLLRPGDPIEITLAVTMPVVGLVQFYLGGRIGLSEQDFRALCARTVERVLDGTRK</sequence>
<keyword evidence="1" id="KW-0805">Transcription regulation</keyword>
<dbReference type="PANTHER" id="PTHR30055:SF234">
    <property type="entry name" value="HTH-TYPE TRANSCRIPTIONAL REGULATOR BETI"/>
    <property type="match status" value="1"/>
</dbReference>
<keyword evidence="2 4" id="KW-0238">DNA-binding</keyword>
<accession>A0ABW5GU63</accession>
<dbReference type="EMBL" id="JBHUKU010000026">
    <property type="protein sequence ID" value="MFD2464478.1"/>
    <property type="molecule type" value="Genomic_DNA"/>
</dbReference>
<dbReference type="InterPro" id="IPR009057">
    <property type="entry name" value="Homeodomain-like_sf"/>
</dbReference>
<comment type="caution">
    <text evidence="6">The sequence shown here is derived from an EMBL/GenBank/DDBJ whole genome shotgun (WGS) entry which is preliminary data.</text>
</comment>
<dbReference type="PANTHER" id="PTHR30055">
    <property type="entry name" value="HTH-TYPE TRANSCRIPTIONAL REGULATOR RUTR"/>
    <property type="match status" value="1"/>
</dbReference>
<dbReference type="InterPro" id="IPR050109">
    <property type="entry name" value="HTH-type_TetR-like_transc_reg"/>
</dbReference>
<proteinExistence type="predicted"/>